<organism evidence="2 3">
    <name type="scientific">Euplotes crassus</name>
    <dbReference type="NCBI Taxonomy" id="5936"/>
    <lineage>
        <taxon>Eukaryota</taxon>
        <taxon>Sar</taxon>
        <taxon>Alveolata</taxon>
        <taxon>Ciliophora</taxon>
        <taxon>Intramacronucleata</taxon>
        <taxon>Spirotrichea</taxon>
        <taxon>Hypotrichia</taxon>
        <taxon>Euplotida</taxon>
        <taxon>Euplotidae</taxon>
        <taxon>Moneuplotes</taxon>
    </lineage>
</organism>
<proteinExistence type="predicted"/>
<reference evidence="2" key="1">
    <citation type="submission" date="2023-07" db="EMBL/GenBank/DDBJ databases">
        <authorList>
            <consortium name="AG Swart"/>
            <person name="Singh M."/>
            <person name="Singh A."/>
            <person name="Seah K."/>
            <person name="Emmerich C."/>
        </authorList>
    </citation>
    <scope>NUCLEOTIDE SEQUENCE</scope>
    <source>
        <strain evidence="2">DP1</strain>
    </source>
</reference>
<keyword evidence="1" id="KW-1133">Transmembrane helix</keyword>
<feature type="transmembrane region" description="Helical" evidence="1">
    <location>
        <begin position="152"/>
        <end position="169"/>
    </location>
</feature>
<feature type="transmembrane region" description="Helical" evidence="1">
    <location>
        <begin position="318"/>
        <end position="339"/>
    </location>
</feature>
<feature type="transmembrane region" description="Helical" evidence="1">
    <location>
        <begin position="215"/>
        <end position="238"/>
    </location>
</feature>
<dbReference type="GO" id="GO:0016020">
    <property type="term" value="C:membrane"/>
    <property type="evidence" value="ECO:0007669"/>
    <property type="project" value="TreeGrafter"/>
</dbReference>
<name>A0AAD1UB76_EUPCR</name>
<comment type="caution">
    <text evidence="2">The sequence shown here is derived from an EMBL/GenBank/DDBJ whole genome shotgun (WGS) entry which is preliminary data.</text>
</comment>
<feature type="transmembrane region" description="Helical" evidence="1">
    <location>
        <begin position="181"/>
        <end position="203"/>
    </location>
</feature>
<feature type="transmembrane region" description="Helical" evidence="1">
    <location>
        <begin position="93"/>
        <end position="118"/>
    </location>
</feature>
<keyword evidence="1" id="KW-0812">Transmembrane</keyword>
<sequence>MSFIHSQHQSFSGERSNNMHSFTATSEKRSSFKGVILAIVAIICSSCIPPFVNLYKGVSIPVIGAWRHQLSCIYCIPLSWYMLRKLPKIDKRVFTWTTLSEIVLAATFFCIASVMFLMSSRKTLYSHTMTLANSGGIILILVNVIRLIPINRYEIIGTIVVVCGIFALINDSESTKAEGSTNILLGDTFALISMPCYTLAFVFNSRAIQKLPSLVVFHCFSVVQLVLFTTYILIFSGIEMQVLFSRDPIGGLFGWSDPNWILLSTLIIAPICGVLGVGCYVFLLDFFPPHIVNGIFLLEPFVGQLIGTLLGQDGWPTIFTYIGALLVTIGLGFTIMGNAKTKDEEDVPKEILDIELSQSSLL</sequence>
<dbReference type="Proteomes" id="UP001295684">
    <property type="component" value="Unassembled WGS sequence"/>
</dbReference>
<dbReference type="PANTHER" id="PTHR22911">
    <property type="entry name" value="ACYL-MALONYL CONDENSING ENZYME-RELATED"/>
    <property type="match status" value="1"/>
</dbReference>
<keyword evidence="3" id="KW-1185">Reference proteome</keyword>
<dbReference type="AlphaFoldDB" id="A0AAD1UB76"/>
<protein>
    <recommendedName>
        <fullName evidence="4">EamA domain-containing protein</fullName>
    </recommendedName>
</protein>
<evidence type="ECO:0000313" key="3">
    <source>
        <dbReference type="Proteomes" id="UP001295684"/>
    </source>
</evidence>
<feature type="transmembrane region" description="Helical" evidence="1">
    <location>
        <begin position="124"/>
        <end position="145"/>
    </location>
</feature>
<evidence type="ECO:0000313" key="2">
    <source>
        <dbReference type="EMBL" id="CAI2365522.1"/>
    </source>
</evidence>
<feature type="transmembrane region" description="Helical" evidence="1">
    <location>
        <begin position="34"/>
        <end position="52"/>
    </location>
</feature>
<feature type="transmembrane region" description="Helical" evidence="1">
    <location>
        <begin position="291"/>
        <end position="312"/>
    </location>
</feature>
<dbReference type="PANTHER" id="PTHR22911:SF76">
    <property type="entry name" value="EAMA DOMAIN-CONTAINING PROTEIN"/>
    <property type="match status" value="1"/>
</dbReference>
<feature type="transmembrane region" description="Helical" evidence="1">
    <location>
        <begin position="58"/>
        <end position="81"/>
    </location>
</feature>
<gene>
    <name evidence="2" type="ORF">ECRASSUSDP1_LOCUS6845</name>
</gene>
<keyword evidence="1" id="KW-0472">Membrane</keyword>
<feature type="transmembrane region" description="Helical" evidence="1">
    <location>
        <begin position="260"/>
        <end position="284"/>
    </location>
</feature>
<evidence type="ECO:0008006" key="4">
    <source>
        <dbReference type="Google" id="ProtNLM"/>
    </source>
</evidence>
<evidence type="ECO:0000256" key="1">
    <source>
        <dbReference type="SAM" id="Phobius"/>
    </source>
</evidence>
<accession>A0AAD1UB76</accession>
<dbReference type="EMBL" id="CAMPGE010006648">
    <property type="protein sequence ID" value="CAI2365522.1"/>
    <property type="molecule type" value="Genomic_DNA"/>
</dbReference>